<feature type="domain" description="Manganese/iron superoxide dismutase C-terminal" evidence="2">
    <location>
        <begin position="219"/>
        <end position="283"/>
    </location>
</feature>
<dbReference type="Gene3D" id="3.55.40.20">
    <property type="entry name" value="Iron/manganese superoxide dismutase, C-terminal domain"/>
    <property type="match status" value="1"/>
</dbReference>
<evidence type="ECO:0000256" key="1">
    <source>
        <dbReference type="ARBA" id="ARBA00037226"/>
    </source>
</evidence>
<dbReference type="PANTHER" id="PTHR43595:SF2">
    <property type="entry name" value="SMALL RIBOSOMAL SUBUNIT PROTEIN MS42"/>
    <property type="match status" value="1"/>
</dbReference>
<dbReference type="InterPro" id="IPR036324">
    <property type="entry name" value="Mn/Fe_SOD_N_sf"/>
</dbReference>
<dbReference type="InterPro" id="IPR019832">
    <property type="entry name" value="Mn/Fe_SOD_C"/>
</dbReference>
<evidence type="ECO:0000313" key="4">
    <source>
        <dbReference type="Proteomes" id="UP000799757"/>
    </source>
</evidence>
<organism evidence="3 4">
    <name type="scientific">Melanomma pulvis-pyrius CBS 109.77</name>
    <dbReference type="NCBI Taxonomy" id="1314802"/>
    <lineage>
        <taxon>Eukaryota</taxon>
        <taxon>Fungi</taxon>
        <taxon>Dikarya</taxon>
        <taxon>Ascomycota</taxon>
        <taxon>Pezizomycotina</taxon>
        <taxon>Dothideomycetes</taxon>
        <taxon>Pleosporomycetidae</taxon>
        <taxon>Pleosporales</taxon>
        <taxon>Melanommataceae</taxon>
        <taxon>Melanomma</taxon>
    </lineage>
</organism>
<name>A0A6A6XNY3_9PLEO</name>
<sequence length="307" mass="34280">MIIRLLARRPHAVRSSLAAASSGTCRTAPFVRRKHTVPTLANHPDLKQHGIPGLLSPTGFSIAYTEYMEHITSELNAATDGTPFENTPAQSLAVEFARNPVKAHEFNVASMSFNNHFFFDGINADANVQPQPTADLVAYINDSFSSLDTLRETFLATAQAMFGPGFVWLVQTNELANKNPLRILPTYIAGSPISGAHYRRQALDLNTENPDSYQAKGLNKVGIMGTAAQTEVKPKKALGGVDIVPLLCVNTWEHVWLHDYGVRGKRQYLERWWDTIDWNKVRDKANLQPTHRNEFVYPVAQKMRVNI</sequence>
<dbReference type="GO" id="GO:0005737">
    <property type="term" value="C:cytoplasm"/>
    <property type="evidence" value="ECO:0007669"/>
    <property type="project" value="TreeGrafter"/>
</dbReference>
<protein>
    <submittedName>
        <fullName evidence="3">Fe superoxide dismutase-like protein</fullName>
    </submittedName>
</protein>
<gene>
    <name evidence="3" type="ORF">K505DRAFT_405620</name>
</gene>
<evidence type="ECO:0000259" key="2">
    <source>
        <dbReference type="Pfam" id="PF02777"/>
    </source>
</evidence>
<dbReference type="GO" id="GO:0004784">
    <property type="term" value="F:superoxide dismutase activity"/>
    <property type="evidence" value="ECO:0007669"/>
    <property type="project" value="InterPro"/>
</dbReference>
<dbReference type="SUPFAM" id="SSF54719">
    <property type="entry name" value="Fe,Mn superoxide dismutase (SOD), C-terminal domain"/>
    <property type="match status" value="1"/>
</dbReference>
<dbReference type="GO" id="GO:0046872">
    <property type="term" value="F:metal ion binding"/>
    <property type="evidence" value="ECO:0007669"/>
    <property type="project" value="InterPro"/>
</dbReference>
<dbReference type="PANTHER" id="PTHR43595">
    <property type="entry name" value="37S RIBOSOMAL PROTEIN S26, MITOCHONDRIAL"/>
    <property type="match status" value="1"/>
</dbReference>
<accession>A0A6A6XNY3</accession>
<feature type="domain" description="Manganese/iron superoxide dismutase C-terminal" evidence="2">
    <location>
        <begin position="133"/>
        <end position="192"/>
    </location>
</feature>
<dbReference type="SUPFAM" id="SSF46609">
    <property type="entry name" value="Fe,Mn superoxide dismutase (SOD), N-terminal domain"/>
    <property type="match status" value="1"/>
</dbReference>
<dbReference type="Pfam" id="PF02777">
    <property type="entry name" value="Sod_Fe_C"/>
    <property type="match status" value="2"/>
</dbReference>
<dbReference type="EMBL" id="MU001801">
    <property type="protein sequence ID" value="KAF2797655.1"/>
    <property type="molecule type" value="Genomic_DNA"/>
</dbReference>
<dbReference type="OrthoDB" id="275227at2759"/>
<keyword evidence="4" id="KW-1185">Reference proteome</keyword>
<comment type="function">
    <text evidence="1">Component of the mitochondrial ribosome (mitoribosome), a dedicated translation machinery responsible for the synthesis of mitochondrial genome-encoded proteins, including at least some of the essential transmembrane subunits of the mitochondrial respiratory chain. The mitoribosomes are attached to the mitochondrial inner membrane and translation products are cotranslationally integrated into the membrane.</text>
</comment>
<dbReference type="InterPro" id="IPR036314">
    <property type="entry name" value="SOD_C_sf"/>
</dbReference>
<evidence type="ECO:0000313" key="3">
    <source>
        <dbReference type="EMBL" id="KAF2797655.1"/>
    </source>
</evidence>
<proteinExistence type="predicted"/>
<dbReference type="AlphaFoldDB" id="A0A6A6XNY3"/>
<reference evidence="3" key="1">
    <citation type="journal article" date="2020" name="Stud. Mycol.">
        <title>101 Dothideomycetes genomes: a test case for predicting lifestyles and emergence of pathogens.</title>
        <authorList>
            <person name="Haridas S."/>
            <person name="Albert R."/>
            <person name="Binder M."/>
            <person name="Bloem J."/>
            <person name="Labutti K."/>
            <person name="Salamov A."/>
            <person name="Andreopoulos B."/>
            <person name="Baker S."/>
            <person name="Barry K."/>
            <person name="Bills G."/>
            <person name="Bluhm B."/>
            <person name="Cannon C."/>
            <person name="Castanera R."/>
            <person name="Culley D."/>
            <person name="Daum C."/>
            <person name="Ezra D."/>
            <person name="Gonzalez J."/>
            <person name="Henrissat B."/>
            <person name="Kuo A."/>
            <person name="Liang C."/>
            <person name="Lipzen A."/>
            <person name="Lutzoni F."/>
            <person name="Magnuson J."/>
            <person name="Mondo S."/>
            <person name="Nolan M."/>
            <person name="Ohm R."/>
            <person name="Pangilinan J."/>
            <person name="Park H.-J."/>
            <person name="Ramirez L."/>
            <person name="Alfaro M."/>
            <person name="Sun H."/>
            <person name="Tritt A."/>
            <person name="Yoshinaga Y."/>
            <person name="Zwiers L.-H."/>
            <person name="Turgeon B."/>
            <person name="Goodwin S."/>
            <person name="Spatafora J."/>
            <person name="Crous P."/>
            <person name="Grigoriev I."/>
        </authorList>
    </citation>
    <scope>NUCLEOTIDE SEQUENCE</scope>
    <source>
        <strain evidence="3">CBS 109.77</strain>
    </source>
</reference>
<dbReference type="Proteomes" id="UP000799757">
    <property type="component" value="Unassembled WGS sequence"/>
</dbReference>